<feature type="transmembrane region" description="Helical" evidence="6">
    <location>
        <begin position="143"/>
        <end position="165"/>
    </location>
</feature>
<evidence type="ECO:0000256" key="6">
    <source>
        <dbReference type="SAM" id="Phobius"/>
    </source>
</evidence>
<dbReference type="PROSITE" id="PS50850">
    <property type="entry name" value="MFS"/>
    <property type="match status" value="1"/>
</dbReference>
<keyword evidence="5 6" id="KW-0472">Membrane</keyword>
<dbReference type="GO" id="GO:1990961">
    <property type="term" value="P:xenobiotic detoxification by transmembrane export across the plasma membrane"/>
    <property type="evidence" value="ECO:0007669"/>
    <property type="project" value="TreeGrafter"/>
</dbReference>
<comment type="caution">
    <text evidence="8">The sequence shown here is derived from an EMBL/GenBank/DDBJ whole genome shotgun (WGS) entry which is preliminary data.</text>
</comment>
<feature type="transmembrane region" description="Helical" evidence="6">
    <location>
        <begin position="223"/>
        <end position="250"/>
    </location>
</feature>
<dbReference type="PANTHER" id="PTHR23502">
    <property type="entry name" value="MAJOR FACILITATOR SUPERFAMILY"/>
    <property type="match status" value="1"/>
</dbReference>
<name>A0A1J8NLX2_9COXI</name>
<gene>
    <name evidence="8" type="ORF">A1D18_00665</name>
</gene>
<reference evidence="8 9" key="1">
    <citation type="submission" date="2016-03" db="EMBL/GenBank/DDBJ databases">
        <title>Comparative genomics of Rickettsiella.</title>
        <authorList>
            <person name="Chandler C."/>
            <person name="Wang Y."/>
        </authorList>
    </citation>
    <scope>NUCLEOTIDE SEQUENCE [LARGE SCALE GENOMIC DNA]</scope>
    <source>
        <strain evidence="8 9">RCFS May 2013</strain>
    </source>
</reference>
<feature type="transmembrane region" description="Helical" evidence="6">
    <location>
        <begin position="256"/>
        <end position="277"/>
    </location>
</feature>
<feature type="transmembrane region" description="Helical" evidence="6">
    <location>
        <begin position="377"/>
        <end position="397"/>
    </location>
</feature>
<dbReference type="AlphaFoldDB" id="A0A1J8NLX2"/>
<dbReference type="Proteomes" id="UP000183924">
    <property type="component" value="Unassembled WGS sequence"/>
</dbReference>
<organism evidence="8 9">
    <name type="scientific">Candidatus Rickettsiella isopodorum</name>
    <dbReference type="NCBI Taxonomy" id="1225476"/>
    <lineage>
        <taxon>Bacteria</taxon>
        <taxon>Pseudomonadati</taxon>
        <taxon>Pseudomonadota</taxon>
        <taxon>Gammaproteobacteria</taxon>
        <taxon>Legionellales</taxon>
        <taxon>Coxiellaceae</taxon>
        <taxon>Rickettsiella</taxon>
    </lineage>
</organism>
<dbReference type="PROSITE" id="PS00216">
    <property type="entry name" value="SUGAR_TRANSPORT_1"/>
    <property type="match status" value="1"/>
</dbReference>
<dbReference type="Gene3D" id="1.20.1720.10">
    <property type="entry name" value="Multidrug resistance protein D"/>
    <property type="match status" value="1"/>
</dbReference>
<dbReference type="OrthoDB" id="9814303at2"/>
<protein>
    <recommendedName>
        <fullName evidence="7">Major facilitator superfamily (MFS) profile domain-containing protein</fullName>
    </recommendedName>
</protein>
<dbReference type="SUPFAM" id="SSF103473">
    <property type="entry name" value="MFS general substrate transporter"/>
    <property type="match status" value="1"/>
</dbReference>
<proteinExistence type="predicted"/>
<feature type="transmembrane region" description="Helical" evidence="6">
    <location>
        <begin position="351"/>
        <end position="371"/>
    </location>
</feature>
<feature type="transmembrane region" description="Helical" evidence="6">
    <location>
        <begin position="12"/>
        <end position="34"/>
    </location>
</feature>
<evidence type="ECO:0000259" key="7">
    <source>
        <dbReference type="PROSITE" id="PS50850"/>
    </source>
</evidence>
<dbReference type="PANTHER" id="PTHR23502:SF132">
    <property type="entry name" value="POLYAMINE TRANSPORTER 2-RELATED"/>
    <property type="match status" value="1"/>
</dbReference>
<dbReference type="InterPro" id="IPR020846">
    <property type="entry name" value="MFS_dom"/>
</dbReference>
<keyword evidence="3 6" id="KW-0812">Transmembrane</keyword>
<dbReference type="EMBL" id="LUKY01000027">
    <property type="protein sequence ID" value="OIZ96112.1"/>
    <property type="molecule type" value="Genomic_DNA"/>
</dbReference>
<feature type="transmembrane region" description="Helical" evidence="6">
    <location>
        <begin position="110"/>
        <end position="131"/>
    </location>
</feature>
<sequence length="405" mass="45425">MSHYLKIEFKKKILLIPFFPLLLVCYEIINYLANDMYLPALPSMINDLGISAELGRQTLTAWFFGASAFHLLSGPISDRFGRKSVLLIGGVLFTTATWICAFTENISTLLIARFMQGAVVSTLSAAGYACIHEAYQRKQAIQILTVMSSVVILAPAVGPLLGGIFLQSLNWRWIFVFLALSASIIWLGLCFIMPGTHTNTRRLMFRWSPVLINYQQILKNKAFMFNLFIISFNVSAKMAWIVGGPFLIISQFKLNSLYFGLIQILIFGSQILGTRIVQRIIHHIEINHLINYGLVISLFSSLLAVGLSFIFPNKLIGLVISLMIFCFGTALSSPLQRLCIEASPEPMEARIAIYATLMSLFCTLASFLFSFTYTGSLLWFASLLFILASLASLVRWFSLKYFFSV</sequence>
<evidence type="ECO:0000256" key="2">
    <source>
        <dbReference type="ARBA" id="ARBA00022448"/>
    </source>
</evidence>
<dbReference type="InterPro" id="IPR036259">
    <property type="entry name" value="MFS_trans_sf"/>
</dbReference>
<feature type="transmembrane region" description="Helical" evidence="6">
    <location>
        <begin position="54"/>
        <end position="72"/>
    </location>
</feature>
<keyword evidence="2" id="KW-0813">Transport</keyword>
<dbReference type="Pfam" id="PF07690">
    <property type="entry name" value="MFS_1"/>
    <property type="match status" value="1"/>
</dbReference>
<evidence type="ECO:0000256" key="1">
    <source>
        <dbReference type="ARBA" id="ARBA00004141"/>
    </source>
</evidence>
<keyword evidence="9" id="KW-1185">Reference proteome</keyword>
<evidence type="ECO:0000256" key="4">
    <source>
        <dbReference type="ARBA" id="ARBA00022989"/>
    </source>
</evidence>
<feature type="transmembrane region" description="Helical" evidence="6">
    <location>
        <begin position="316"/>
        <end position="339"/>
    </location>
</feature>
<dbReference type="STRING" id="1225476.A1D18_00665"/>
<keyword evidence="4 6" id="KW-1133">Transmembrane helix</keyword>
<evidence type="ECO:0000313" key="8">
    <source>
        <dbReference type="EMBL" id="OIZ96112.1"/>
    </source>
</evidence>
<comment type="subcellular location">
    <subcellularLocation>
        <location evidence="1">Membrane</location>
        <topology evidence="1">Multi-pass membrane protein</topology>
    </subcellularLocation>
</comment>
<feature type="transmembrane region" description="Helical" evidence="6">
    <location>
        <begin position="84"/>
        <end position="104"/>
    </location>
</feature>
<dbReference type="GO" id="GO:0015385">
    <property type="term" value="F:sodium:proton antiporter activity"/>
    <property type="evidence" value="ECO:0007669"/>
    <property type="project" value="TreeGrafter"/>
</dbReference>
<evidence type="ECO:0000256" key="3">
    <source>
        <dbReference type="ARBA" id="ARBA00022692"/>
    </source>
</evidence>
<dbReference type="InterPro" id="IPR005829">
    <property type="entry name" value="Sugar_transporter_CS"/>
</dbReference>
<feature type="transmembrane region" description="Helical" evidence="6">
    <location>
        <begin position="289"/>
        <end position="310"/>
    </location>
</feature>
<dbReference type="GO" id="GO:0005886">
    <property type="term" value="C:plasma membrane"/>
    <property type="evidence" value="ECO:0007669"/>
    <property type="project" value="TreeGrafter"/>
</dbReference>
<feature type="domain" description="Major facilitator superfamily (MFS) profile" evidence="7">
    <location>
        <begin position="13"/>
        <end position="400"/>
    </location>
</feature>
<evidence type="ECO:0000256" key="5">
    <source>
        <dbReference type="ARBA" id="ARBA00023136"/>
    </source>
</evidence>
<feature type="transmembrane region" description="Helical" evidence="6">
    <location>
        <begin position="171"/>
        <end position="194"/>
    </location>
</feature>
<dbReference type="InterPro" id="IPR011701">
    <property type="entry name" value="MFS"/>
</dbReference>
<accession>A0A1J8NLX2</accession>
<evidence type="ECO:0000313" key="9">
    <source>
        <dbReference type="Proteomes" id="UP000183924"/>
    </source>
</evidence>
<dbReference type="RefSeq" id="WP_071661897.1">
    <property type="nucleotide sequence ID" value="NZ_LUKY01000027.1"/>
</dbReference>